<dbReference type="PROSITE" id="PS50110">
    <property type="entry name" value="RESPONSE_REGULATORY"/>
    <property type="match status" value="1"/>
</dbReference>
<evidence type="ECO:0000256" key="1">
    <source>
        <dbReference type="ARBA" id="ARBA00022553"/>
    </source>
</evidence>
<dbReference type="SMART" id="SM00448">
    <property type="entry name" value="REC"/>
    <property type="match status" value="1"/>
</dbReference>
<organism evidence="6 7">
    <name type="scientific">Archangium minus</name>
    <dbReference type="NCBI Taxonomy" id="83450"/>
    <lineage>
        <taxon>Bacteria</taxon>
        <taxon>Pseudomonadati</taxon>
        <taxon>Myxococcota</taxon>
        <taxon>Myxococcia</taxon>
        <taxon>Myxococcales</taxon>
        <taxon>Cystobacterineae</taxon>
        <taxon>Archangiaceae</taxon>
        <taxon>Archangium</taxon>
    </lineage>
</organism>
<evidence type="ECO:0000256" key="3">
    <source>
        <dbReference type="PROSITE-ProRule" id="PRU00169"/>
    </source>
</evidence>
<feature type="domain" description="Response regulatory" evidence="5">
    <location>
        <begin position="8"/>
        <end position="129"/>
    </location>
</feature>
<dbReference type="InterPro" id="IPR000792">
    <property type="entry name" value="Tscrpt_reg_LuxR_C"/>
</dbReference>
<gene>
    <name evidence="6" type="ORF">F0U60_05905</name>
</gene>
<reference evidence="6 7" key="1">
    <citation type="submission" date="2019-08" db="EMBL/GenBank/DDBJ databases">
        <title>Archangium and Cystobacter genomes.</title>
        <authorList>
            <person name="Chen I.-C.K."/>
            <person name="Wielgoss S."/>
        </authorList>
    </citation>
    <scope>NUCLEOTIDE SEQUENCE [LARGE SCALE GENOMIC DNA]</scope>
    <source>
        <strain evidence="6 7">Cbm 6</strain>
    </source>
</reference>
<protein>
    <submittedName>
        <fullName evidence="6">Response regulator transcription factor</fullName>
    </submittedName>
</protein>
<evidence type="ECO:0000313" key="7">
    <source>
        <dbReference type="Proteomes" id="UP001611383"/>
    </source>
</evidence>
<keyword evidence="1 3" id="KW-0597">Phosphoprotein</keyword>
<dbReference type="Gene3D" id="3.40.50.2300">
    <property type="match status" value="1"/>
</dbReference>
<dbReference type="SMART" id="SM00421">
    <property type="entry name" value="HTH_LUXR"/>
    <property type="match status" value="1"/>
</dbReference>
<evidence type="ECO:0000259" key="4">
    <source>
        <dbReference type="PROSITE" id="PS50043"/>
    </source>
</evidence>
<dbReference type="InterPro" id="IPR011006">
    <property type="entry name" value="CheY-like_superfamily"/>
</dbReference>
<dbReference type="EMBL" id="CP043494">
    <property type="protein sequence ID" value="WNG43681.1"/>
    <property type="molecule type" value="Genomic_DNA"/>
</dbReference>
<feature type="domain" description="HTH luxR-type" evidence="4">
    <location>
        <begin position="153"/>
        <end position="218"/>
    </location>
</feature>
<dbReference type="PROSITE" id="PS50043">
    <property type="entry name" value="HTH_LUXR_2"/>
    <property type="match status" value="1"/>
</dbReference>
<sequence length="227" mass="24894">MQAGQRIRIGILEDQQLFRESLVALFANAGLEVTVQSPDVEGFLAQLQDSALDVAVVDLRLERPDTKEMDDGLRLVTLLRERYPQVRVLVLSGQRELPQMERCFQAGAAGFVSKLNVSCAELVSAIEQVARGEWVVPSELVSPVQAAQEASERASPLDRLTLREREVLSLVASGADNLQISARLGITERTVKAHVSNLYRKLGVQNRVEMAMVGYQSGLSGAMDSHP</sequence>
<evidence type="ECO:0000256" key="2">
    <source>
        <dbReference type="ARBA" id="ARBA00023125"/>
    </source>
</evidence>
<dbReference type="Pfam" id="PF00072">
    <property type="entry name" value="Response_reg"/>
    <property type="match status" value="1"/>
</dbReference>
<dbReference type="CDD" id="cd17535">
    <property type="entry name" value="REC_NarL-like"/>
    <property type="match status" value="1"/>
</dbReference>
<proteinExistence type="predicted"/>
<dbReference type="SUPFAM" id="SSF52172">
    <property type="entry name" value="CheY-like"/>
    <property type="match status" value="1"/>
</dbReference>
<keyword evidence="2" id="KW-0238">DNA-binding</keyword>
<dbReference type="PROSITE" id="PS00622">
    <property type="entry name" value="HTH_LUXR_1"/>
    <property type="match status" value="1"/>
</dbReference>
<name>A0ABY9WIQ7_9BACT</name>
<dbReference type="Proteomes" id="UP001611383">
    <property type="component" value="Chromosome"/>
</dbReference>
<dbReference type="RefSeq" id="WP_395815149.1">
    <property type="nucleotide sequence ID" value="NZ_CP043494.1"/>
</dbReference>
<dbReference type="PANTHER" id="PTHR43214">
    <property type="entry name" value="TWO-COMPONENT RESPONSE REGULATOR"/>
    <property type="match status" value="1"/>
</dbReference>
<dbReference type="CDD" id="cd06170">
    <property type="entry name" value="LuxR_C_like"/>
    <property type="match status" value="1"/>
</dbReference>
<dbReference type="PANTHER" id="PTHR43214:SF42">
    <property type="entry name" value="TRANSCRIPTIONAL REGULATORY PROTEIN DESR"/>
    <property type="match status" value="1"/>
</dbReference>
<accession>A0ABY9WIQ7</accession>
<dbReference type="InterPro" id="IPR016032">
    <property type="entry name" value="Sig_transdc_resp-reg_C-effctor"/>
</dbReference>
<evidence type="ECO:0000259" key="5">
    <source>
        <dbReference type="PROSITE" id="PS50110"/>
    </source>
</evidence>
<evidence type="ECO:0000313" key="6">
    <source>
        <dbReference type="EMBL" id="WNG43681.1"/>
    </source>
</evidence>
<dbReference type="InterPro" id="IPR058245">
    <property type="entry name" value="NreC/VraR/RcsB-like_REC"/>
</dbReference>
<dbReference type="Pfam" id="PF00196">
    <property type="entry name" value="GerE"/>
    <property type="match status" value="1"/>
</dbReference>
<dbReference type="SUPFAM" id="SSF46894">
    <property type="entry name" value="C-terminal effector domain of the bipartite response regulators"/>
    <property type="match status" value="1"/>
</dbReference>
<dbReference type="InterPro" id="IPR039420">
    <property type="entry name" value="WalR-like"/>
</dbReference>
<dbReference type="PRINTS" id="PR00038">
    <property type="entry name" value="HTHLUXR"/>
</dbReference>
<keyword evidence="7" id="KW-1185">Reference proteome</keyword>
<feature type="modified residue" description="4-aspartylphosphate" evidence="3">
    <location>
        <position position="58"/>
    </location>
</feature>
<dbReference type="InterPro" id="IPR001789">
    <property type="entry name" value="Sig_transdc_resp-reg_receiver"/>
</dbReference>